<keyword evidence="9 11" id="KW-0627">Porphyrin biosynthesis</keyword>
<evidence type="ECO:0000313" key="13">
    <source>
        <dbReference type="EMBL" id="OCB87495.1"/>
    </source>
</evidence>
<comment type="similarity">
    <text evidence="3 11">Belongs to the protoporphyrinogen/coproporphyrinogen oxidase family. Protoporphyrinogen oxidase subfamily.</text>
</comment>
<evidence type="ECO:0000256" key="7">
    <source>
        <dbReference type="ARBA" id="ARBA00023002"/>
    </source>
</evidence>
<evidence type="ECO:0000313" key="14">
    <source>
        <dbReference type="Proteomes" id="UP000757232"/>
    </source>
</evidence>
<comment type="catalytic activity">
    <reaction evidence="10 11">
        <text>protoporphyrinogen IX + 3 O2 = protoporphyrin IX + 3 H2O2</text>
        <dbReference type="Rhea" id="RHEA:25576"/>
        <dbReference type="ChEBI" id="CHEBI:15379"/>
        <dbReference type="ChEBI" id="CHEBI:16240"/>
        <dbReference type="ChEBI" id="CHEBI:57306"/>
        <dbReference type="ChEBI" id="CHEBI:57307"/>
        <dbReference type="EC" id="1.3.3.4"/>
    </reaction>
</comment>
<keyword evidence="8 11" id="KW-0350">Heme biosynthesis</keyword>
<evidence type="ECO:0000256" key="3">
    <source>
        <dbReference type="ARBA" id="ARBA00010551"/>
    </source>
</evidence>
<dbReference type="InterPro" id="IPR004572">
    <property type="entry name" value="Protoporphyrinogen_oxidase"/>
</dbReference>
<dbReference type="InterPro" id="IPR050464">
    <property type="entry name" value="Zeta_carotene_desat/Oxidored"/>
</dbReference>
<dbReference type="SUPFAM" id="SSF51905">
    <property type="entry name" value="FAD/NAD(P)-binding domain"/>
    <property type="match status" value="1"/>
</dbReference>
<dbReference type="OrthoDB" id="438553at2759"/>
<dbReference type="GO" id="GO:0005743">
    <property type="term" value="C:mitochondrial inner membrane"/>
    <property type="evidence" value="ECO:0007669"/>
    <property type="project" value="UniProtKB-SubCell"/>
</dbReference>
<dbReference type="Gene3D" id="3.50.50.60">
    <property type="entry name" value="FAD/NAD(P)-binding domain"/>
    <property type="match status" value="1"/>
</dbReference>
<comment type="cofactor">
    <cofactor evidence="11">
        <name>FAD</name>
        <dbReference type="ChEBI" id="CHEBI:57692"/>
    </cofactor>
    <text evidence="11">Binds 1 FAD per subunit.</text>
</comment>
<keyword evidence="7 11" id="KW-0560">Oxidoreductase</keyword>
<dbReference type="InterPro" id="IPR036188">
    <property type="entry name" value="FAD/NAD-bd_sf"/>
</dbReference>
<evidence type="ECO:0000256" key="9">
    <source>
        <dbReference type="ARBA" id="ARBA00023244"/>
    </source>
</evidence>
<evidence type="ECO:0000256" key="2">
    <source>
        <dbReference type="ARBA" id="ARBA00005073"/>
    </source>
</evidence>
<evidence type="ECO:0000256" key="8">
    <source>
        <dbReference type="ARBA" id="ARBA00023133"/>
    </source>
</evidence>
<dbReference type="GO" id="GO:0006782">
    <property type="term" value="P:protoporphyrinogen IX biosynthetic process"/>
    <property type="evidence" value="ECO:0007669"/>
    <property type="project" value="UniProtKB-UniRule"/>
</dbReference>
<proteinExistence type="inferred from homology"/>
<dbReference type="EC" id="1.3.3.4" evidence="4 11"/>
<name>A0A9Q5N3N3_SANBA</name>
<dbReference type="PANTHER" id="PTHR42923:SF3">
    <property type="entry name" value="PROTOPORPHYRINOGEN OXIDASE"/>
    <property type="match status" value="1"/>
</dbReference>
<comment type="pathway">
    <text evidence="2 11">Porphyrin-containing compound metabolism; protoporphyrin-IX biosynthesis; protoporphyrin-IX from protoporphyrinogen-IX: step 1/1.</text>
</comment>
<keyword evidence="14" id="KW-1185">Reference proteome</keyword>
<evidence type="ECO:0000256" key="4">
    <source>
        <dbReference type="ARBA" id="ARBA00012867"/>
    </source>
</evidence>
<feature type="domain" description="Amine oxidase" evidence="12">
    <location>
        <begin position="13"/>
        <end position="431"/>
    </location>
</feature>
<evidence type="ECO:0000256" key="5">
    <source>
        <dbReference type="ARBA" id="ARBA00022630"/>
    </source>
</evidence>
<dbReference type="InterPro" id="IPR002937">
    <property type="entry name" value="Amino_oxidase"/>
</dbReference>
<dbReference type="SUPFAM" id="SSF54373">
    <property type="entry name" value="FAD-linked reductases, C-terminal domain"/>
    <property type="match status" value="1"/>
</dbReference>
<gene>
    <name evidence="13" type="ORF">A7U60_g5400</name>
</gene>
<dbReference type="GO" id="GO:0004729">
    <property type="term" value="F:oxygen-dependent protoporphyrinogen oxidase activity"/>
    <property type="evidence" value="ECO:0007669"/>
    <property type="project" value="UniProtKB-UniRule"/>
</dbReference>
<keyword evidence="6 11" id="KW-0274">FAD</keyword>
<evidence type="ECO:0000256" key="1">
    <source>
        <dbReference type="ARBA" id="ARBA00002600"/>
    </source>
</evidence>
<comment type="subcellular location">
    <subcellularLocation>
        <location evidence="11">Mitochondrion inner membrane</location>
    </subcellularLocation>
</comment>
<comment type="function">
    <text evidence="1 11">Catalyzes the 6-electron oxidation of protoporphyrinogen-IX to form protoporphyrin-IX.</text>
</comment>
<reference evidence="13" key="1">
    <citation type="submission" date="2016-06" db="EMBL/GenBank/DDBJ databases">
        <title>Draft Genome sequence of the fungus Inonotus baumii.</title>
        <authorList>
            <person name="Zhu H."/>
            <person name="Lin W."/>
        </authorList>
    </citation>
    <scope>NUCLEOTIDE SEQUENCE</scope>
    <source>
        <strain evidence="13">821</strain>
    </source>
</reference>
<evidence type="ECO:0000256" key="6">
    <source>
        <dbReference type="ARBA" id="ARBA00022827"/>
    </source>
</evidence>
<dbReference type="Proteomes" id="UP000757232">
    <property type="component" value="Unassembled WGS sequence"/>
</dbReference>
<sequence>MPPSTIAVIGGGITGLSSAFHLSRRFPQASIILLEKSSRDGGWIRSRRVEVKDSHGNKAEILLEAGPRSLRPNSKAILELTNLLHLTSSIITTPKSSKAAKDRFLHIPGRPGLTRLPSSPLSLLSTPYASSILVPSILREPIRRANRPKDADDESVSSLLARRFGHKLERIFGSALVHGIYAADARALSVKATFPILLEAEERGRGSIVLGMLKAGSKESDLQQYDVGDVQSLVNDAAVFSFVDGLGTIPKSLREYLDKSEKVTVRTNAVVTSLRPKLNAEGIEVDLANGETLSASHVVSAIPLDRLEDLLPSHGALPHLTTNPMSSVTVVNIVFPPSKTPIHPPGFGYLIPRPVGGYSRRGTGFLGTVFDSCSLGAQDTGAPGFTKLTVMLGGPYEITPAHTKIENVLAQLQHHLSPIHHRIGGARLPWPVYFEAMEHNECIPLPLVGHVRRMEELRAALKTGPWKGKLEVIGASVDGVSVGDCVEAARKVGRDW</sequence>
<evidence type="ECO:0000256" key="10">
    <source>
        <dbReference type="ARBA" id="ARBA00047554"/>
    </source>
</evidence>
<organism evidence="13 14">
    <name type="scientific">Sanghuangporus baumii</name>
    <name type="common">Phellinus baumii</name>
    <dbReference type="NCBI Taxonomy" id="108892"/>
    <lineage>
        <taxon>Eukaryota</taxon>
        <taxon>Fungi</taxon>
        <taxon>Dikarya</taxon>
        <taxon>Basidiomycota</taxon>
        <taxon>Agaricomycotina</taxon>
        <taxon>Agaricomycetes</taxon>
        <taxon>Hymenochaetales</taxon>
        <taxon>Hymenochaetaceae</taxon>
        <taxon>Sanghuangporus</taxon>
    </lineage>
</organism>
<evidence type="ECO:0000256" key="11">
    <source>
        <dbReference type="RuleBase" id="RU367069"/>
    </source>
</evidence>
<dbReference type="AlphaFoldDB" id="A0A9Q5N3N3"/>
<accession>A0A9Q5N3N3</accession>
<dbReference type="PANTHER" id="PTHR42923">
    <property type="entry name" value="PROTOPORPHYRINOGEN OXIDASE"/>
    <property type="match status" value="1"/>
</dbReference>
<comment type="caution">
    <text evidence="13">The sequence shown here is derived from an EMBL/GenBank/DDBJ whole genome shotgun (WGS) entry which is preliminary data.</text>
</comment>
<keyword evidence="5 11" id="KW-0285">Flavoprotein</keyword>
<evidence type="ECO:0000259" key="12">
    <source>
        <dbReference type="Pfam" id="PF01593"/>
    </source>
</evidence>
<dbReference type="NCBIfam" id="TIGR00562">
    <property type="entry name" value="proto_IX_ox"/>
    <property type="match status" value="1"/>
</dbReference>
<dbReference type="EMBL" id="LNZH02000191">
    <property type="protein sequence ID" value="OCB87495.1"/>
    <property type="molecule type" value="Genomic_DNA"/>
</dbReference>
<protein>
    <recommendedName>
        <fullName evidence="4 11">Protoporphyrinogen oxidase</fullName>
        <ecNumber evidence="4 11">1.3.3.4</ecNumber>
    </recommendedName>
</protein>
<dbReference type="Pfam" id="PF01593">
    <property type="entry name" value="Amino_oxidase"/>
    <property type="match status" value="1"/>
</dbReference>